<feature type="transmembrane region" description="Helical" evidence="1">
    <location>
        <begin position="88"/>
        <end position="106"/>
    </location>
</feature>
<dbReference type="Proteomes" id="UP000775129">
    <property type="component" value="Unassembled WGS sequence"/>
</dbReference>
<evidence type="ECO:0000256" key="1">
    <source>
        <dbReference type="SAM" id="Phobius"/>
    </source>
</evidence>
<feature type="transmembrane region" description="Helical" evidence="1">
    <location>
        <begin position="221"/>
        <end position="242"/>
    </location>
</feature>
<keyword evidence="1" id="KW-1133">Transmembrane helix</keyword>
<proteinExistence type="predicted"/>
<evidence type="ECO:0000313" key="3">
    <source>
        <dbReference type="Proteomes" id="UP000775129"/>
    </source>
</evidence>
<sequence length="412" mass="42141">MNDTLMSPPGHATAPTTGTVARGRLEAIDMARFLAIIGMVAAHVALIPIPGLSLAVDGPPAALFAILGGASAVLATRGKVARHGRWGAAGSLWARGAVLIAVGVLLEVVPAPVTIVLVPFGVTLLLLPAFLQMRSKHLLVAISVLALAGPLANHAVRDALSLDTLGELSFVSPAAFLHSVLFTGTYPVVTWLTYALIGVVTIRALLRAQERGTMRALGRRLLWWGLAAAALAGAISLVQVQLSLVPRLEDQGFSPLTTHLFAMMPSFGGPLGGGLDAVLIASPHSGSTGDIVRTTGLALALVGFVVARGAVKGASTSLVVRSVRAAGAAPLTLYVLHVLVLGLLWWAAPAPGGEAGSAWWLTGPGAFALQLLMVIAVGWALARTGRRGPLETGMSTLATAGAAAVGGRGRRE</sequence>
<feature type="transmembrane region" description="Helical" evidence="1">
    <location>
        <begin position="138"/>
        <end position="156"/>
    </location>
</feature>
<accession>A0A921GRH4</accession>
<feature type="transmembrane region" description="Helical" evidence="1">
    <location>
        <begin position="176"/>
        <end position="200"/>
    </location>
</feature>
<feature type="transmembrane region" description="Helical" evidence="1">
    <location>
        <begin position="33"/>
        <end position="52"/>
    </location>
</feature>
<name>A0A921GRH4_9MICO</name>
<reference evidence="2" key="2">
    <citation type="submission" date="2021-09" db="EMBL/GenBank/DDBJ databases">
        <authorList>
            <person name="Gilroy R."/>
        </authorList>
    </citation>
    <scope>NUCLEOTIDE SEQUENCE</scope>
    <source>
        <strain evidence="2">1647</strain>
    </source>
</reference>
<feature type="transmembrane region" description="Helical" evidence="1">
    <location>
        <begin position="58"/>
        <end position="76"/>
    </location>
</feature>
<feature type="transmembrane region" description="Helical" evidence="1">
    <location>
        <begin position="112"/>
        <end position="131"/>
    </location>
</feature>
<keyword evidence="1" id="KW-0812">Transmembrane</keyword>
<evidence type="ECO:0000313" key="2">
    <source>
        <dbReference type="EMBL" id="HJF51117.1"/>
    </source>
</evidence>
<reference evidence="2" key="1">
    <citation type="journal article" date="2021" name="PeerJ">
        <title>Extensive microbial diversity within the chicken gut microbiome revealed by metagenomics and culture.</title>
        <authorList>
            <person name="Gilroy R."/>
            <person name="Ravi A."/>
            <person name="Getino M."/>
            <person name="Pursley I."/>
            <person name="Horton D.L."/>
            <person name="Alikhan N.F."/>
            <person name="Baker D."/>
            <person name="Gharbi K."/>
            <person name="Hall N."/>
            <person name="Watson M."/>
            <person name="Adriaenssens E.M."/>
            <person name="Foster-Nyarko E."/>
            <person name="Jarju S."/>
            <person name="Secka A."/>
            <person name="Antonio M."/>
            <person name="Oren A."/>
            <person name="Chaudhuri R.R."/>
            <person name="La Ragione R."/>
            <person name="Hildebrand F."/>
            <person name="Pallen M.J."/>
        </authorList>
    </citation>
    <scope>NUCLEOTIDE SEQUENCE</scope>
    <source>
        <strain evidence="2">1647</strain>
    </source>
</reference>
<comment type="caution">
    <text evidence="2">The sequence shown here is derived from an EMBL/GenBank/DDBJ whole genome shotgun (WGS) entry which is preliminary data.</text>
</comment>
<protein>
    <submittedName>
        <fullName evidence="2">DUF1624 domain-containing protein</fullName>
    </submittedName>
</protein>
<dbReference type="AlphaFoldDB" id="A0A921GRH4"/>
<feature type="transmembrane region" description="Helical" evidence="1">
    <location>
        <begin position="323"/>
        <end position="346"/>
    </location>
</feature>
<keyword evidence="1" id="KW-0472">Membrane</keyword>
<feature type="transmembrane region" description="Helical" evidence="1">
    <location>
        <begin position="291"/>
        <end position="311"/>
    </location>
</feature>
<feature type="transmembrane region" description="Helical" evidence="1">
    <location>
        <begin position="358"/>
        <end position="382"/>
    </location>
</feature>
<organism evidence="2 3">
    <name type="scientific">Brachybacterium paraconglomeratum</name>
    <dbReference type="NCBI Taxonomy" id="173362"/>
    <lineage>
        <taxon>Bacteria</taxon>
        <taxon>Bacillati</taxon>
        <taxon>Actinomycetota</taxon>
        <taxon>Actinomycetes</taxon>
        <taxon>Micrococcales</taxon>
        <taxon>Dermabacteraceae</taxon>
        <taxon>Brachybacterium</taxon>
    </lineage>
</organism>
<gene>
    <name evidence="2" type="ORF">K8W24_15240</name>
</gene>
<dbReference type="EMBL" id="DYWO01000456">
    <property type="protein sequence ID" value="HJF51117.1"/>
    <property type="molecule type" value="Genomic_DNA"/>
</dbReference>